<gene>
    <name evidence="2" type="ORF">PEX2_066230</name>
</gene>
<evidence type="ECO:0000256" key="1">
    <source>
        <dbReference type="SAM" id="MobiDB-lite"/>
    </source>
</evidence>
<keyword evidence="3" id="KW-1185">Reference proteome</keyword>
<protein>
    <submittedName>
        <fullName evidence="2">Uncharacterized protein</fullName>
    </submittedName>
</protein>
<dbReference type="STRING" id="27334.A0A0A2IMV4"/>
<dbReference type="GeneID" id="27679314"/>
<dbReference type="RefSeq" id="XP_016600076.1">
    <property type="nucleotide sequence ID" value="XM_016743894.1"/>
</dbReference>
<dbReference type="HOGENOM" id="CLU_072358_1_0_1"/>
<evidence type="ECO:0000313" key="2">
    <source>
        <dbReference type="EMBL" id="KGO58639.1"/>
    </source>
</evidence>
<feature type="compositionally biased region" description="Acidic residues" evidence="1">
    <location>
        <begin position="13"/>
        <end position="22"/>
    </location>
</feature>
<dbReference type="AlphaFoldDB" id="A0A0A2IMV4"/>
<dbReference type="EMBL" id="JQFZ01000117">
    <property type="protein sequence ID" value="KGO58639.1"/>
    <property type="molecule type" value="Genomic_DNA"/>
</dbReference>
<accession>A0A0A2IMV4</accession>
<dbReference type="OrthoDB" id="4352007at2759"/>
<sequence>MAEPAFSKIENYPSDEDSDDETSFGLTLEESGEDGGYHTQNDPKNPWQRQTITERRGPVDIRCKSREVIHGRLSPESSDEWEYATFLVYDFFFNAMQRFRRIASVNITFEFSSSEPGTPGPQIYAVSPFGQYSMMEVEQEETYMREGEAKADVSPVTGANLGGSYKWSREISRTTTHDTRLIGNTITDKYGREIGVNWALLENDETNTGVPSFMRTAILLKRQQNTDFECSVKIKTTADWKTELKRFSASKGKDDPILFDPELLPTNNLRKDYDTRNLGESAKPEDCIGVTFYTTLGNVVKTRVQGDEKGVANVTVQSVSEGLA</sequence>
<comment type="caution">
    <text evidence="2">The sequence shown here is derived from an EMBL/GenBank/DDBJ whole genome shotgun (WGS) entry which is preliminary data.</text>
</comment>
<reference evidence="2 3" key="1">
    <citation type="journal article" date="2015" name="Mol. Plant Microbe Interact.">
        <title>Genome, transcriptome, and functional analyses of Penicillium expansum provide new insights into secondary metabolism and pathogenicity.</title>
        <authorList>
            <person name="Ballester A.R."/>
            <person name="Marcet-Houben M."/>
            <person name="Levin E."/>
            <person name="Sela N."/>
            <person name="Selma-Lazaro C."/>
            <person name="Carmona L."/>
            <person name="Wisniewski M."/>
            <person name="Droby S."/>
            <person name="Gonzalez-Candelas L."/>
            <person name="Gabaldon T."/>
        </authorList>
    </citation>
    <scope>NUCLEOTIDE SEQUENCE [LARGE SCALE GENOMIC DNA]</scope>
    <source>
        <strain evidence="2 3">MD-8</strain>
    </source>
</reference>
<proteinExistence type="predicted"/>
<evidence type="ECO:0000313" key="3">
    <source>
        <dbReference type="Proteomes" id="UP000030143"/>
    </source>
</evidence>
<dbReference type="PhylomeDB" id="A0A0A2IMV4"/>
<name>A0A0A2IMV4_PENEN</name>
<dbReference type="Proteomes" id="UP000030143">
    <property type="component" value="Unassembled WGS sequence"/>
</dbReference>
<dbReference type="VEuPathDB" id="FungiDB:PEXP_000750"/>
<feature type="region of interest" description="Disordered" evidence="1">
    <location>
        <begin position="1"/>
        <end position="47"/>
    </location>
</feature>
<feature type="compositionally biased region" description="Polar residues" evidence="1">
    <location>
        <begin position="38"/>
        <end position="47"/>
    </location>
</feature>
<organism evidence="2 3">
    <name type="scientific">Penicillium expansum</name>
    <name type="common">Blue mold rot fungus</name>
    <dbReference type="NCBI Taxonomy" id="27334"/>
    <lineage>
        <taxon>Eukaryota</taxon>
        <taxon>Fungi</taxon>
        <taxon>Dikarya</taxon>
        <taxon>Ascomycota</taxon>
        <taxon>Pezizomycotina</taxon>
        <taxon>Eurotiomycetes</taxon>
        <taxon>Eurotiomycetidae</taxon>
        <taxon>Eurotiales</taxon>
        <taxon>Aspergillaceae</taxon>
        <taxon>Penicillium</taxon>
    </lineage>
</organism>